<evidence type="ECO:0000313" key="3">
    <source>
        <dbReference type="EMBL" id="KAJ7302676.1"/>
    </source>
</evidence>
<comment type="caution">
    <text evidence="3">The sequence shown here is derived from an EMBL/GenBank/DDBJ whole genome shotgun (WGS) entry which is preliminary data.</text>
</comment>
<feature type="compositionally biased region" description="Low complexity" evidence="1">
    <location>
        <begin position="216"/>
        <end position="233"/>
    </location>
</feature>
<gene>
    <name evidence="3" type="ORF">DFH08DRAFT_72095</name>
</gene>
<dbReference type="EMBL" id="JARIHO010000113">
    <property type="protein sequence ID" value="KAJ7302676.1"/>
    <property type="molecule type" value="Genomic_DNA"/>
</dbReference>
<name>A0AAD6Z1A1_9AGAR</name>
<feature type="region of interest" description="Disordered" evidence="1">
    <location>
        <begin position="209"/>
        <end position="235"/>
    </location>
</feature>
<proteinExistence type="predicted"/>
<reference evidence="3" key="1">
    <citation type="submission" date="2023-03" db="EMBL/GenBank/DDBJ databases">
        <title>Massive genome expansion in bonnet fungi (Mycena s.s.) driven by repeated elements and novel gene families across ecological guilds.</title>
        <authorList>
            <consortium name="Lawrence Berkeley National Laboratory"/>
            <person name="Harder C.B."/>
            <person name="Miyauchi S."/>
            <person name="Viragh M."/>
            <person name="Kuo A."/>
            <person name="Thoen E."/>
            <person name="Andreopoulos B."/>
            <person name="Lu D."/>
            <person name="Skrede I."/>
            <person name="Drula E."/>
            <person name="Henrissat B."/>
            <person name="Morin E."/>
            <person name="Kohler A."/>
            <person name="Barry K."/>
            <person name="LaButti K."/>
            <person name="Morin E."/>
            <person name="Salamov A."/>
            <person name="Lipzen A."/>
            <person name="Mereny Z."/>
            <person name="Hegedus B."/>
            <person name="Baldrian P."/>
            <person name="Stursova M."/>
            <person name="Weitz H."/>
            <person name="Taylor A."/>
            <person name="Grigoriev I.V."/>
            <person name="Nagy L.G."/>
            <person name="Martin F."/>
            <person name="Kauserud H."/>
        </authorList>
    </citation>
    <scope>NUCLEOTIDE SEQUENCE</scope>
    <source>
        <strain evidence="3">CBHHK002</strain>
    </source>
</reference>
<evidence type="ECO:0000256" key="1">
    <source>
        <dbReference type="SAM" id="MobiDB-lite"/>
    </source>
</evidence>
<feature type="chain" id="PRO_5041928178" evidence="2">
    <location>
        <begin position="19"/>
        <end position="308"/>
    </location>
</feature>
<feature type="signal peptide" evidence="2">
    <location>
        <begin position="1"/>
        <end position="18"/>
    </location>
</feature>
<evidence type="ECO:0000256" key="2">
    <source>
        <dbReference type="SAM" id="SignalP"/>
    </source>
</evidence>
<dbReference type="Proteomes" id="UP001218218">
    <property type="component" value="Unassembled WGS sequence"/>
</dbReference>
<keyword evidence="4" id="KW-1185">Reference proteome</keyword>
<sequence>MLYIASILLASALTSVMGIKLNTPADTAADDTLLITWTPASTDPTMAMVLDGPISVDIATGVASAAGNTSVGLGNIPPGTYKLQAVVGDDLETILDTSGSFKILAAKAGAPPPDTGVSSAAPLAASSTTAAASATATAATAGGPPFDPAGVPNVGNGAGKQFIGGQCLNAADCASGCCAGPSGICSGVGAQTQAGKTGCGFVSGSSSLTNDRSDDATTPPGGATPAKATAGGPPFDPAGVPNVGNGAGKQFIGGQCLAAADCASGCCAGPSGICSGIGAQTQAGKTGCGFVSKRFVTRSRAVLADLLQ</sequence>
<protein>
    <submittedName>
        <fullName evidence="3">Uncharacterized protein</fullName>
    </submittedName>
</protein>
<keyword evidence="2" id="KW-0732">Signal</keyword>
<dbReference type="AlphaFoldDB" id="A0AAD6Z1A1"/>
<organism evidence="3 4">
    <name type="scientific">Mycena albidolilacea</name>
    <dbReference type="NCBI Taxonomy" id="1033008"/>
    <lineage>
        <taxon>Eukaryota</taxon>
        <taxon>Fungi</taxon>
        <taxon>Dikarya</taxon>
        <taxon>Basidiomycota</taxon>
        <taxon>Agaricomycotina</taxon>
        <taxon>Agaricomycetes</taxon>
        <taxon>Agaricomycetidae</taxon>
        <taxon>Agaricales</taxon>
        <taxon>Marasmiineae</taxon>
        <taxon>Mycenaceae</taxon>
        <taxon>Mycena</taxon>
    </lineage>
</organism>
<evidence type="ECO:0000313" key="4">
    <source>
        <dbReference type="Proteomes" id="UP001218218"/>
    </source>
</evidence>
<accession>A0AAD6Z1A1</accession>